<dbReference type="PRINTS" id="PR01021">
    <property type="entry name" value="OMPADOMAIN"/>
</dbReference>
<feature type="signal peptide" evidence="5">
    <location>
        <begin position="1"/>
        <end position="18"/>
    </location>
</feature>
<dbReference type="PANTHER" id="PTHR30329">
    <property type="entry name" value="STATOR ELEMENT OF FLAGELLAR MOTOR COMPLEX"/>
    <property type="match status" value="1"/>
</dbReference>
<dbReference type="Proteomes" id="UP000236655">
    <property type="component" value="Chromosome"/>
</dbReference>
<proteinExistence type="predicted"/>
<organism evidence="7 8">
    <name type="scientific">Aquella oligotrophica</name>
    <dbReference type="NCBI Taxonomy" id="2067065"/>
    <lineage>
        <taxon>Bacteria</taxon>
        <taxon>Pseudomonadati</taxon>
        <taxon>Pseudomonadota</taxon>
        <taxon>Betaproteobacteria</taxon>
        <taxon>Neisseriales</taxon>
        <taxon>Neisseriaceae</taxon>
        <taxon>Aquella</taxon>
    </lineage>
</organism>
<feature type="domain" description="OmpA-like" evidence="6">
    <location>
        <begin position="36"/>
        <end position="151"/>
    </location>
</feature>
<dbReference type="Gene3D" id="3.30.1330.60">
    <property type="entry name" value="OmpA-like domain"/>
    <property type="match status" value="1"/>
</dbReference>
<name>A0A2I7N7C6_9NEIS</name>
<dbReference type="KEGG" id="nba:CUN60_08730"/>
<dbReference type="EMBL" id="CP024847">
    <property type="protein sequence ID" value="AUR52377.1"/>
    <property type="molecule type" value="Genomic_DNA"/>
</dbReference>
<keyword evidence="5" id="KW-0732">Signal</keyword>
<gene>
    <name evidence="7" type="ORF">CUN60_08730</name>
</gene>
<comment type="subcellular location">
    <subcellularLocation>
        <location evidence="1">Cell outer membrane</location>
    </subcellularLocation>
</comment>
<accession>A0A2I7N7C6</accession>
<evidence type="ECO:0000259" key="6">
    <source>
        <dbReference type="PROSITE" id="PS51123"/>
    </source>
</evidence>
<evidence type="ECO:0000256" key="4">
    <source>
        <dbReference type="PROSITE-ProRule" id="PRU00473"/>
    </source>
</evidence>
<evidence type="ECO:0000256" key="1">
    <source>
        <dbReference type="ARBA" id="ARBA00004442"/>
    </source>
</evidence>
<dbReference type="InterPro" id="IPR006665">
    <property type="entry name" value="OmpA-like"/>
</dbReference>
<evidence type="ECO:0000256" key="3">
    <source>
        <dbReference type="ARBA" id="ARBA00023237"/>
    </source>
</evidence>
<keyword evidence="2 4" id="KW-0472">Membrane</keyword>
<reference evidence="8" key="1">
    <citation type="submission" date="2017-11" db="EMBL/GenBank/DDBJ databases">
        <authorList>
            <person name="Chan K.G."/>
            <person name="Lee L.S."/>
        </authorList>
    </citation>
    <scope>NUCLEOTIDE SEQUENCE [LARGE SCALE GENOMIC DNA]</scope>
    <source>
        <strain evidence="8">DSM 100970</strain>
    </source>
</reference>
<dbReference type="InterPro" id="IPR050330">
    <property type="entry name" value="Bact_OuterMem_StrucFunc"/>
</dbReference>
<dbReference type="CDD" id="cd07185">
    <property type="entry name" value="OmpA_C-like"/>
    <property type="match status" value="1"/>
</dbReference>
<dbReference type="PROSITE" id="PS51257">
    <property type="entry name" value="PROKAR_LIPOPROTEIN"/>
    <property type="match status" value="1"/>
</dbReference>
<dbReference type="RefSeq" id="WP_102951670.1">
    <property type="nucleotide sequence ID" value="NZ_CP024847.1"/>
</dbReference>
<sequence>MRKLLLLIAGAGMMVSCANNNFVPASEVNTGKYQPVGKNLMTNSVFFAENSADISTDYVKLLKVNASYLRLYRNAVILLAGNSSEPGKEGYNKKLGLERAENVKVVLMRLGVNANQISVISNGKDELQYHHPDKEVLLKDQRVDILYQTKPPFGYKVNKVPVIDADTMF</sequence>
<protein>
    <recommendedName>
        <fullName evidence="6">OmpA-like domain-containing protein</fullName>
    </recommendedName>
</protein>
<dbReference type="AlphaFoldDB" id="A0A2I7N7C6"/>
<dbReference type="InterPro" id="IPR036737">
    <property type="entry name" value="OmpA-like_sf"/>
</dbReference>
<dbReference type="OrthoDB" id="9782229at2"/>
<dbReference type="InterPro" id="IPR006664">
    <property type="entry name" value="OMP_bac"/>
</dbReference>
<evidence type="ECO:0000256" key="2">
    <source>
        <dbReference type="ARBA" id="ARBA00023136"/>
    </source>
</evidence>
<dbReference type="GO" id="GO:0009279">
    <property type="term" value="C:cell outer membrane"/>
    <property type="evidence" value="ECO:0007669"/>
    <property type="project" value="UniProtKB-SubCell"/>
</dbReference>
<keyword evidence="3" id="KW-0998">Cell outer membrane</keyword>
<keyword evidence="8" id="KW-1185">Reference proteome</keyword>
<dbReference type="PROSITE" id="PS51123">
    <property type="entry name" value="OMPA_2"/>
    <property type="match status" value="1"/>
</dbReference>
<dbReference type="Pfam" id="PF00691">
    <property type="entry name" value="OmpA"/>
    <property type="match status" value="1"/>
</dbReference>
<evidence type="ECO:0000313" key="8">
    <source>
        <dbReference type="Proteomes" id="UP000236655"/>
    </source>
</evidence>
<dbReference type="PANTHER" id="PTHR30329:SF21">
    <property type="entry name" value="LIPOPROTEIN YIAD-RELATED"/>
    <property type="match status" value="1"/>
</dbReference>
<evidence type="ECO:0000313" key="7">
    <source>
        <dbReference type="EMBL" id="AUR52377.1"/>
    </source>
</evidence>
<feature type="chain" id="PRO_5014339119" description="OmpA-like domain-containing protein" evidence="5">
    <location>
        <begin position="19"/>
        <end position="169"/>
    </location>
</feature>
<evidence type="ECO:0000256" key="5">
    <source>
        <dbReference type="SAM" id="SignalP"/>
    </source>
</evidence>
<dbReference type="SUPFAM" id="SSF103088">
    <property type="entry name" value="OmpA-like"/>
    <property type="match status" value="1"/>
</dbReference>